<feature type="region of interest" description="Disordered" evidence="1">
    <location>
        <begin position="199"/>
        <end position="344"/>
    </location>
</feature>
<evidence type="ECO:0000256" key="2">
    <source>
        <dbReference type="SAM" id="Phobius"/>
    </source>
</evidence>
<feature type="region of interest" description="Disordered" evidence="1">
    <location>
        <begin position="485"/>
        <end position="614"/>
    </location>
</feature>
<keyword evidence="2" id="KW-0472">Membrane</keyword>
<evidence type="ECO:0000313" key="5">
    <source>
        <dbReference type="Proteomes" id="UP000242942"/>
    </source>
</evidence>
<dbReference type="Pfam" id="PF12879">
    <property type="entry name" value="SICA_C"/>
    <property type="match status" value="1"/>
</dbReference>
<dbReference type="AlphaFoldDB" id="A0A1D3JD35"/>
<feature type="compositionally biased region" description="Pro residues" evidence="1">
    <location>
        <begin position="285"/>
        <end position="327"/>
    </location>
</feature>
<reference evidence="4 5" key="1">
    <citation type="submission" date="2016-06" db="EMBL/GenBank/DDBJ databases">
        <authorList>
            <consortium name="Pathogen Informatics"/>
        </authorList>
    </citation>
    <scope>NUCLEOTIDE SEQUENCE [LARGE SCALE GENOMIC DNA]</scope>
    <source>
        <strain evidence="4">PocGH01</strain>
    </source>
</reference>
<evidence type="ECO:0000256" key="1">
    <source>
        <dbReference type="SAM" id="MobiDB-lite"/>
    </source>
</evidence>
<sequence length="981" mass="110487">MSKGSSYSTELEEIPIGTFIRDVKEHIEELFSNYGHKDCGLVHEDVCKNIKDFIGKRKKSLLAKKRQNIVSKFNEEWERLKKKTYDDKFNEFGYENLCFPEKFKRNPRLRKLKTDFISFCQQKNVRKNKVKSDDFNSCTNYNMWINEQKNLFDRDYLQIVKELKVKEVTSYFRTKTQPKGFDPRPIYNSNKLNCNKLYSQSKKQPEKTGSALPIPTKSPEETIGGKGSKKPYIPVAEGKTTFTGTVNQPNPAQSSTDNSQNIPPSQVKPKDVTNGQDINSRNRDPLPPTTQNPTILLPPVPPSIPPGHSALPPPPALSLPPVHPSPPTQIGQQTPDKQSTPVTHSATFTKIPSTAQAAIPTAFPPKSQSPDTAHHPPEPGSPNPIIKSQALGPAPTTALDPGIALVPAAASNSSVSGTSSTIVSTTTASTAGSPPAQDPLVITVPPQSTTTTSIVTTPIHTQTTTAKLSPSTTTVSAIDTQPISSITGNIRTTKESEKPKAPIKNKSDTQGSISASPKKQDDSTAASIGAQSTGTSANLNINPSPGQTLGPPADPTADPPPGLSSNIFPERSPGVSPDVSSAVHNVVKKPNDKKITTPTKDAAPHAKGTTLVSSTPLPKITYPSEKSSIAPTEFPPLMNIIPTTLILLATLTILFLLYKYTPFGLFLGRRRRKKKDLRTVFVIPEEPTYESPNETIHEWDDHNLGKQIMEKDVYVKLLKTNRYKKEMQKKKKKSDTSLIEVHMEILEECKNDEWELHKGDFLEICLQEFINEKNRTEKNWPNAELTVNNIKNDKTIKEAEKIEILWNFLIGNYGNILESWKSEEWFQNLKNEWKKERQKNQNKIDKIEENTLKESEMISIECEKDIWKKWISKQATLIEMFKQEDWFKSLIAEQDKDEDNYEINEYINVLNTNMNEFEKEKKYHEFFRKKNIINKLMVQMHMMVLEECKKEEIIENKELCIDDYIQNIHKKNNYDEKSYIL</sequence>
<proteinExistence type="predicted"/>
<feature type="compositionally biased region" description="Pro residues" evidence="1">
    <location>
        <begin position="552"/>
        <end position="562"/>
    </location>
</feature>
<feature type="transmembrane region" description="Helical" evidence="2">
    <location>
        <begin position="645"/>
        <end position="668"/>
    </location>
</feature>
<keyword evidence="2" id="KW-1133">Transmembrane helix</keyword>
<organism evidence="4 5">
    <name type="scientific">Plasmodium ovale</name>
    <name type="common">malaria parasite P. ovale</name>
    <dbReference type="NCBI Taxonomy" id="36330"/>
    <lineage>
        <taxon>Eukaryota</taxon>
        <taxon>Sar</taxon>
        <taxon>Alveolata</taxon>
        <taxon>Apicomplexa</taxon>
        <taxon>Aconoidasida</taxon>
        <taxon>Haemosporida</taxon>
        <taxon>Plasmodiidae</taxon>
        <taxon>Plasmodium</taxon>
        <taxon>Plasmodium (Plasmodium)</taxon>
    </lineage>
</organism>
<dbReference type="InterPro" id="IPR024288">
    <property type="entry name" value="SICA_C"/>
</dbReference>
<feature type="region of interest" description="Disordered" evidence="1">
    <location>
        <begin position="360"/>
        <end position="398"/>
    </location>
</feature>
<protein>
    <submittedName>
        <fullName evidence="4">STP1 protein</fullName>
    </submittedName>
</protein>
<feature type="compositionally biased region" description="Polar residues" evidence="1">
    <location>
        <begin position="240"/>
        <end position="264"/>
    </location>
</feature>
<gene>
    <name evidence="4" type="primary">PocGH01_00025900</name>
    <name evidence="4" type="ORF">POCGH01_00025900</name>
</gene>
<dbReference type="OrthoDB" id="383264at2759"/>
<dbReference type="VEuPathDB" id="PlasmoDB:POWCR01_000216200"/>
<evidence type="ECO:0000313" key="4">
    <source>
        <dbReference type="EMBL" id="SBT83442.1"/>
    </source>
</evidence>
<keyword evidence="5" id="KW-1185">Reference proteome</keyword>
<feature type="compositionally biased region" description="Polar residues" evidence="1">
    <location>
        <begin position="328"/>
        <end position="344"/>
    </location>
</feature>
<keyword evidence="2" id="KW-0812">Transmembrane</keyword>
<feature type="compositionally biased region" description="Polar residues" evidence="1">
    <location>
        <begin position="508"/>
        <end position="547"/>
    </location>
</feature>
<feature type="domain" description="Schizont-infected cell agglutination C-terminal" evidence="3">
    <location>
        <begin position="720"/>
        <end position="790"/>
    </location>
</feature>
<accession>A0A1D3JD35</accession>
<evidence type="ECO:0000259" key="3">
    <source>
        <dbReference type="Pfam" id="PF12879"/>
    </source>
</evidence>
<dbReference type="VEuPathDB" id="PlasmoDB:PocGH01_00025900"/>
<dbReference type="Proteomes" id="UP000242942">
    <property type="component" value="Unassembled WGS sequence"/>
</dbReference>
<dbReference type="EMBL" id="FLRI01000110">
    <property type="protein sequence ID" value="SBT83442.1"/>
    <property type="molecule type" value="Genomic_DNA"/>
</dbReference>
<name>A0A1D3JD35_PLAOA</name>